<evidence type="ECO:0000256" key="2">
    <source>
        <dbReference type="PROSITE-ProRule" id="PRU00703"/>
    </source>
</evidence>
<feature type="domain" description="CBS" evidence="4">
    <location>
        <begin position="12"/>
        <end position="69"/>
    </location>
</feature>
<feature type="domain" description="CBS" evidence="4">
    <location>
        <begin position="93"/>
        <end position="150"/>
    </location>
</feature>
<protein>
    <submittedName>
        <fullName evidence="5">CBS domain-containing protein</fullName>
    </submittedName>
</protein>
<dbReference type="InterPro" id="IPR017080">
    <property type="entry name" value="UCP036990_CBS_BON"/>
</dbReference>
<dbReference type="PROSITE" id="PS51371">
    <property type="entry name" value="CBS"/>
    <property type="match status" value="2"/>
</dbReference>
<feature type="domain" description="BON" evidence="3">
    <location>
        <begin position="146"/>
        <end position="215"/>
    </location>
</feature>
<gene>
    <name evidence="5" type="ORF">AB5J53_34465</name>
</gene>
<accession>A0AB39RS35</accession>
<evidence type="ECO:0000259" key="3">
    <source>
        <dbReference type="PROSITE" id="PS50914"/>
    </source>
</evidence>
<evidence type="ECO:0000256" key="1">
    <source>
        <dbReference type="ARBA" id="ARBA00023122"/>
    </source>
</evidence>
<dbReference type="Gene3D" id="3.10.580.10">
    <property type="entry name" value="CBS-domain"/>
    <property type="match status" value="1"/>
</dbReference>
<dbReference type="InterPro" id="IPR046342">
    <property type="entry name" value="CBS_dom_sf"/>
</dbReference>
<dbReference type="AlphaFoldDB" id="A0AB39RS35"/>
<dbReference type="InterPro" id="IPR051257">
    <property type="entry name" value="Diverse_CBS-Domain"/>
</dbReference>
<organism evidence="5">
    <name type="scientific">Streptomyces sp. R41</name>
    <dbReference type="NCBI Taxonomy" id="3238632"/>
    <lineage>
        <taxon>Bacteria</taxon>
        <taxon>Bacillati</taxon>
        <taxon>Actinomycetota</taxon>
        <taxon>Actinomycetes</taxon>
        <taxon>Kitasatosporales</taxon>
        <taxon>Streptomycetaceae</taxon>
        <taxon>Streptomyces</taxon>
    </lineage>
</organism>
<keyword evidence="1 2" id="KW-0129">CBS domain</keyword>
<dbReference type="PIRSF" id="PIRSF036990">
    <property type="entry name" value="UCP036990_CBS_BON"/>
    <property type="match status" value="1"/>
</dbReference>
<dbReference type="Gene3D" id="3.30.1340.30">
    <property type="match status" value="1"/>
</dbReference>
<dbReference type="Pfam" id="PF00571">
    <property type="entry name" value="CBS"/>
    <property type="match status" value="2"/>
</dbReference>
<reference evidence="5" key="1">
    <citation type="submission" date="2024-07" db="EMBL/GenBank/DDBJ databases">
        <authorList>
            <person name="Yu S.T."/>
        </authorList>
    </citation>
    <scope>NUCLEOTIDE SEQUENCE</scope>
    <source>
        <strain evidence="5">R41</strain>
    </source>
</reference>
<dbReference type="PANTHER" id="PTHR43080">
    <property type="entry name" value="CBS DOMAIN-CONTAINING PROTEIN CBSX3, MITOCHONDRIAL"/>
    <property type="match status" value="1"/>
</dbReference>
<proteinExistence type="predicted"/>
<dbReference type="SMART" id="SM00116">
    <property type="entry name" value="CBS"/>
    <property type="match status" value="2"/>
</dbReference>
<dbReference type="InterPro" id="IPR000644">
    <property type="entry name" value="CBS_dom"/>
</dbReference>
<dbReference type="EMBL" id="CP163443">
    <property type="protein sequence ID" value="XDQ56420.1"/>
    <property type="molecule type" value="Genomic_DNA"/>
</dbReference>
<dbReference type="PROSITE" id="PS50914">
    <property type="entry name" value="BON"/>
    <property type="match status" value="1"/>
</dbReference>
<dbReference type="Pfam" id="PF04972">
    <property type="entry name" value="BON"/>
    <property type="match status" value="1"/>
</dbReference>
<dbReference type="RefSeq" id="WP_369249506.1">
    <property type="nucleotide sequence ID" value="NZ_CP163443.1"/>
</dbReference>
<dbReference type="PANTHER" id="PTHR43080:SF29">
    <property type="entry name" value="OS02G0818000 PROTEIN"/>
    <property type="match status" value="1"/>
</dbReference>
<sequence length="226" mass="24531">MYGSPHIVSDVMTHTVVAVSRDAPFKKIVKTMEEWKVSAVPVLEGDGRVIGLVSEADLLPKEEFRNSDPDRFTQLRRLSDLAKAGAVTAAELMSSPAVTVQGDATLAQAARIMAQRQVKRLPVIDSEGMLKGIVSRADLLKVFLRSDEDIAEQIRHEIVAYVFPGPEEPVRVQVADGAVTLTGQADDPSLRSVATRLVRAVEGVVDVKWHLSGDSDTPHASRTASR</sequence>
<name>A0AB39RS35_9ACTN</name>
<dbReference type="CDD" id="cd04586">
    <property type="entry name" value="CBS_pair_BON_assoc"/>
    <property type="match status" value="1"/>
</dbReference>
<dbReference type="SUPFAM" id="SSF54631">
    <property type="entry name" value="CBS-domain pair"/>
    <property type="match status" value="1"/>
</dbReference>
<evidence type="ECO:0000259" key="4">
    <source>
        <dbReference type="PROSITE" id="PS51371"/>
    </source>
</evidence>
<evidence type="ECO:0000313" key="5">
    <source>
        <dbReference type="EMBL" id="XDQ56420.1"/>
    </source>
</evidence>
<dbReference type="InterPro" id="IPR007055">
    <property type="entry name" value="BON_dom"/>
</dbReference>